<dbReference type="OrthoDB" id="5177824at2"/>
<organism evidence="1 2">
    <name type="scientific">Zhongshania marina</name>
    <dbReference type="NCBI Taxonomy" id="2304603"/>
    <lineage>
        <taxon>Bacteria</taxon>
        <taxon>Pseudomonadati</taxon>
        <taxon>Pseudomonadota</taxon>
        <taxon>Gammaproteobacteria</taxon>
        <taxon>Cellvibrionales</taxon>
        <taxon>Spongiibacteraceae</taxon>
        <taxon>Zhongshania</taxon>
    </lineage>
</organism>
<protein>
    <submittedName>
        <fullName evidence="1">Biliverdin-producing heme oxygenase</fullName>
    </submittedName>
</protein>
<dbReference type="Pfam" id="PF14518">
    <property type="entry name" value="Haem_oxygenas_2"/>
    <property type="match status" value="1"/>
</dbReference>
<dbReference type="SMART" id="SM01236">
    <property type="entry name" value="Haem_oxygenase_2"/>
    <property type="match status" value="1"/>
</dbReference>
<dbReference type="InterPro" id="IPR016084">
    <property type="entry name" value="Haem_Oase-like_multi-hlx"/>
</dbReference>
<dbReference type="RefSeq" id="WP_103682628.1">
    <property type="nucleotide sequence ID" value="NZ_PQGG01000003.1"/>
</dbReference>
<sequence length="223" mass="25148">MGFYEQLQLDTAAERESLYTIDFIQDGVGGKLNLNDYIQFLTQAYHHVKHTVPLLMACGGRLDERYEWLRVAIAEYIEEELGHQEWILNDIAACGGDAEQVRNSRPAGATELMVSYAYDMINRVNPVGFFGMVQVLEGTSIAIADNAARAIQQSLGLPKKAFSYLTSHGALDIEHIDFFKGLMNRIDDKHDQEQIIHSANMFYCLYGNIFRELGRRGGIKHAA</sequence>
<proteinExistence type="predicted"/>
<gene>
    <name evidence="1" type="ORF">C0068_00985</name>
</gene>
<evidence type="ECO:0000313" key="2">
    <source>
        <dbReference type="Proteomes" id="UP000237222"/>
    </source>
</evidence>
<comment type="caution">
    <text evidence="1">The sequence shown here is derived from an EMBL/GenBank/DDBJ whole genome shotgun (WGS) entry which is preliminary data.</text>
</comment>
<dbReference type="SUPFAM" id="SSF48613">
    <property type="entry name" value="Heme oxygenase-like"/>
    <property type="match status" value="1"/>
</dbReference>
<evidence type="ECO:0000313" key="1">
    <source>
        <dbReference type="EMBL" id="POP54585.1"/>
    </source>
</evidence>
<reference evidence="1" key="1">
    <citation type="submission" date="2018-01" db="EMBL/GenBank/DDBJ databases">
        <authorList>
            <person name="Yu X.-D."/>
        </authorList>
    </citation>
    <scope>NUCLEOTIDE SEQUENCE</scope>
    <source>
        <strain evidence="1">ZX-21</strain>
    </source>
</reference>
<accession>A0A2S4HKQ5</accession>
<dbReference type="EMBL" id="PQGG01000003">
    <property type="protein sequence ID" value="POP54585.1"/>
    <property type="molecule type" value="Genomic_DNA"/>
</dbReference>
<name>A0A2S4HKQ5_9GAMM</name>
<dbReference type="Gene3D" id="1.20.910.10">
    <property type="entry name" value="Heme oxygenase-like"/>
    <property type="match status" value="1"/>
</dbReference>
<dbReference type="Proteomes" id="UP000237222">
    <property type="component" value="Unassembled WGS sequence"/>
</dbReference>
<dbReference type="AlphaFoldDB" id="A0A2S4HKQ5"/>